<comment type="similarity">
    <text evidence="3">Belongs to the lysine N(6)-hydroxylase/L-ornithine N(5)-oxygenase family.</text>
</comment>
<comment type="pathway">
    <text evidence="2">Siderophore biosynthesis.</text>
</comment>
<reference evidence="12 13" key="1">
    <citation type="journal article" date="2010" name="Science">
        <title>Pathogenicity determinants in smut fungi revealed by genome comparison.</title>
        <authorList>
            <person name="Schirawski J."/>
            <person name="Mannhaupt G."/>
            <person name="Muench K."/>
            <person name="Brefort T."/>
            <person name="Schipper K."/>
            <person name="Doehlemann G."/>
            <person name="Di Stasio M."/>
            <person name="Roessel N."/>
            <person name="Mendoza-Mendoza A."/>
            <person name="Pester D."/>
            <person name="Mueller O."/>
            <person name="Winterberg B."/>
            <person name="Meyer E."/>
            <person name="Ghareeb H."/>
            <person name="Wollenberg T."/>
            <person name="Muensterkoetter M."/>
            <person name="Wong P."/>
            <person name="Walter M."/>
            <person name="Stukenbrock E."/>
            <person name="Gueldener U."/>
            <person name="Kahmann R."/>
        </authorList>
    </citation>
    <scope>NUCLEOTIDE SEQUENCE [LARGE SCALE GENOMIC DNA]</scope>
    <source>
        <strain evidence="13">SRZ2</strain>
    </source>
</reference>
<name>E6ZYQ4_SPORE</name>
<evidence type="ECO:0000313" key="13">
    <source>
        <dbReference type="Proteomes" id="UP000008867"/>
    </source>
</evidence>
<evidence type="ECO:0000313" key="12">
    <source>
        <dbReference type="EMBL" id="CBQ72361.1"/>
    </source>
</evidence>
<dbReference type="eggNOG" id="KOG1399">
    <property type="taxonomic scope" value="Eukaryota"/>
</dbReference>
<dbReference type="PANTHER" id="PTHR42802:SF1">
    <property type="entry name" value="L-ORNITHINE N(5)-MONOOXYGENASE"/>
    <property type="match status" value="1"/>
</dbReference>
<dbReference type="EC" id="1.14.13.196" evidence="4"/>
<dbReference type="Proteomes" id="UP000008867">
    <property type="component" value="Chromosome 4"/>
</dbReference>
<dbReference type="Gene3D" id="3.50.50.60">
    <property type="entry name" value="FAD/NAD(P)-binding domain"/>
    <property type="match status" value="1"/>
</dbReference>
<dbReference type="SUPFAM" id="SSF51905">
    <property type="entry name" value="FAD/NAD(P)-binding domain"/>
    <property type="match status" value="2"/>
</dbReference>
<proteinExistence type="inferred from homology"/>
<comment type="cofactor">
    <cofactor evidence="1">
        <name>FAD</name>
        <dbReference type="ChEBI" id="CHEBI:57692"/>
    </cofactor>
</comment>
<keyword evidence="7" id="KW-0521">NADP</keyword>
<dbReference type="InterPro" id="IPR036188">
    <property type="entry name" value="FAD/NAD-bd_sf"/>
</dbReference>
<comment type="catalytic activity">
    <reaction evidence="10">
        <text>L-ornithine + NADH + O2 = N(5)-hydroxy-L-ornithine + NAD(+) + H2O</text>
        <dbReference type="Rhea" id="RHEA:41512"/>
        <dbReference type="ChEBI" id="CHEBI:15377"/>
        <dbReference type="ChEBI" id="CHEBI:15379"/>
        <dbReference type="ChEBI" id="CHEBI:46911"/>
        <dbReference type="ChEBI" id="CHEBI:57540"/>
        <dbReference type="ChEBI" id="CHEBI:57945"/>
        <dbReference type="ChEBI" id="CHEBI:78275"/>
        <dbReference type="EC" id="1.14.13.196"/>
    </reaction>
</comment>
<dbReference type="HOGENOM" id="CLU_020931_1_0_1"/>
<keyword evidence="5" id="KW-0285">Flavoprotein</keyword>
<feature type="compositionally biased region" description="Low complexity" evidence="11">
    <location>
        <begin position="521"/>
        <end position="544"/>
    </location>
</feature>
<comment type="catalytic activity">
    <reaction evidence="9">
        <text>L-ornithine + NADPH + O2 = N(5)-hydroxy-L-ornithine + NADP(+) + H2O</text>
        <dbReference type="Rhea" id="RHEA:41508"/>
        <dbReference type="ChEBI" id="CHEBI:15377"/>
        <dbReference type="ChEBI" id="CHEBI:15379"/>
        <dbReference type="ChEBI" id="CHEBI:46911"/>
        <dbReference type="ChEBI" id="CHEBI:57783"/>
        <dbReference type="ChEBI" id="CHEBI:58349"/>
        <dbReference type="ChEBI" id="CHEBI:78275"/>
        <dbReference type="EC" id="1.14.13.196"/>
    </reaction>
</comment>
<evidence type="ECO:0000256" key="10">
    <source>
        <dbReference type="ARBA" id="ARBA00049248"/>
    </source>
</evidence>
<keyword evidence="8" id="KW-0560">Oxidoreductase</keyword>
<dbReference type="PANTHER" id="PTHR42802">
    <property type="entry name" value="MONOOXYGENASE"/>
    <property type="match status" value="1"/>
</dbReference>
<evidence type="ECO:0000256" key="9">
    <source>
        <dbReference type="ARBA" id="ARBA00047598"/>
    </source>
</evidence>
<organism evidence="12 13">
    <name type="scientific">Sporisorium reilianum (strain SRZ2)</name>
    <name type="common">Maize head smut fungus</name>
    <dbReference type="NCBI Taxonomy" id="999809"/>
    <lineage>
        <taxon>Eukaryota</taxon>
        <taxon>Fungi</taxon>
        <taxon>Dikarya</taxon>
        <taxon>Basidiomycota</taxon>
        <taxon>Ustilaginomycotina</taxon>
        <taxon>Ustilaginomycetes</taxon>
        <taxon>Ustilaginales</taxon>
        <taxon>Ustilaginaceae</taxon>
        <taxon>Sporisorium</taxon>
    </lineage>
</organism>
<dbReference type="InterPro" id="IPR025700">
    <property type="entry name" value="Lys/Orn_oxygenase"/>
</dbReference>
<feature type="region of interest" description="Disordered" evidence="11">
    <location>
        <begin position="519"/>
        <end position="564"/>
    </location>
</feature>
<evidence type="ECO:0000256" key="11">
    <source>
        <dbReference type="SAM" id="MobiDB-lite"/>
    </source>
</evidence>
<dbReference type="OrthoDB" id="3519933at2759"/>
<protein>
    <recommendedName>
        <fullName evidence="4">L-ornithine N(5)-monooxygenase [NAD(P)H]</fullName>
        <ecNumber evidence="4">1.14.13.196</ecNumber>
    </recommendedName>
</protein>
<dbReference type="VEuPathDB" id="FungiDB:sr13069"/>
<dbReference type="AlphaFoldDB" id="E6ZYQ4"/>
<evidence type="ECO:0000256" key="8">
    <source>
        <dbReference type="ARBA" id="ARBA00023002"/>
    </source>
</evidence>
<keyword evidence="13" id="KW-1185">Reference proteome</keyword>
<evidence type="ECO:0000256" key="3">
    <source>
        <dbReference type="ARBA" id="ARBA00007588"/>
    </source>
</evidence>
<dbReference type="GO" id="GO:0016491">
    <property type="term" value="F:oxidoreductase activity"/>
    <property type="evidence" value="ECO:0007669"/>
    <property type="project" value="UniProtKB-KW"/>
</dbReference>
<gene>
    <name evidence="12" type="ORF">sr13069</name>
</gene>
<dbReference type="GO" id="GO:0006879">
    <property type="term" value="P:intracellular iron ion homeostasis"/>
    <property type="evidence" value="ECO:0007669"/>
    <property type="project" value="TreeGrafter"/>
</dbReference>
<evidence type="ECO:0000256" key="1">
    <source>
        <dbReference type="ARBA" id="ARBA00001974"/>
    </source>
</evidence>
<accession>E6ZYQ4</accession>
<evidence type="ECO:0000256" key="4">
    <source>
        <dbReference type="ARBA" id="ARBA00012881"/>
    </source>
</evidence>
<evidence type="ECO:0000256" key="7">
    <source>
        <dbReference type="ARBA" id="ARBA00022857"/>
    </source>
</evidence>
<evidence type="ECO:0000256" key="6">
    <source>
        <dbReference type="ARBA" id="ARBA00022827"/>
    </source>
</evidence>
<dbReference type="Pfam" id="PF13434">
    <property type="entry name" value="Lys_Orn_oxgnase"/>
    <property type="match status" value="1"/>
</dbReference>
<dbReference type="EMBL" id="FQ311463">
    <property type="protein sequence ID" value="CBQ72361.1"/>
    <property type="molecule type" value="Genomic_DNA"/>
</dbReference>
<sequence length="636" mass="69846">MSAFTATPDMESSLAASTSSLQAMNGVSSSHTTVAKDEIYDLLGIGYGPAHLALSIALRESTEANEANFKAHFLEKRSYFAWHPALLLPGSQLQVSPLKDLVTLRDPTSTYSFYNYLHSHGRLARYINKEQGVPSRREWTSYLAWAARRMNEAVSYGQDVLSIEPLTLASAAPDAKQDTITVRPASGEEADALCLYRIRCRDEASGQVVTRYARNLSVAVGGVPKLPPAFEAAYAAQQSSAIPRIVHSGFYIPSLTKLEPVLHQAASLRRGEVSSGTPLDDSRRLRLAVIGAGQSSTEMLMNLHARFPTAIVTMIFRASALVPSDDTGFVNSAAFDPERTDEFWRASETQRRKWLLEFKRTNYSVVRTDLLNELHDSMYDKYEVQLPEELQDPAEREQGRMEMRRCTEVEAVEGVEGGVELVLRDNLRCGKVETVRFDAVFVGTGFVRSPAKMEFLERLKPFYPALDAEWAARDTTAEEDETAKLVDVEDDEVVERRRENLRGITRDYRLVRGSAMRSVHASGKASPAAGSDASSTSSQQTLASEGPLEPADRPEPSLYVLGGNEATHGLSDSLLSIVAHRAGEVTASLVQRVARSRRGTVVAGQAVEATRVDKRQAEVVSDKLAALSGLMGEATR</sequence>
<keyword evidence="6" id="KW-0274">FAD</keyword>
<evidence type="ECO:0000256" key="5">
    <source>
        <dbReference type="ARBA" id="ARBA00022630"/>
    </source>
</evidence>
<evidence type="ECO:0000256" key="2">
    <source>
        <dbReference type="ARBA" id="ARBA00004924"/>
    </source>
</evidence>